<organism evidence="2 3">
    <name type="scientific">Duganella phyllosphaerae</name>
    <dbReference type="NCBI Taxonomy" id="762836"/>
    <lineage>
        <taxon>Bacteria</taxon>
        <taxon>Pseudomonadati</taxon>
        <taxon>Pseudomonadota</taxon>
        <taxon>Betaproteobacteria</taxon>
        <taxon>Burkholderiales</taxon>
        <taxon>Oxalobacteraceae</taxon>
        <taxon>Telluria group</taxon>
        <taxon>Duganella</taxon>
    </lineage>
</organism>
<keyword evidence="1" id="KW-1133">Transmembrane helix</keyword>
<dbReference type="Proteomes" id="UP000175989">
    <property type="component" value="Unassembled WGS sequence"/>
</dbReference>
<name>A0A1E7W797_9BURK</name>
<reference evidence="3" key="1">
    <citation type="journal article" date="2016" name="Front. Microbiol.">
        <title>Molecular Keys to the Janthinobacterium and Duganella spp. Interaction with the Plant Pathogen Fusarium graminearum.</title>
        <authorList>
            <person name="Haack F.S."/>
            <person name="Poehlein A."/>
            <person name="Kroger C."/>
            <person name="Voigt C.A."/>
            <person name="Piepenbring M."/>
            <person name="Bode H.B."/>
            <person name="Daniel R."/>
            <person name="Schafer W."/>
            <person name="Streit W.R."/>
        </authorList>
    </citation>
    <scope>NUCLEOTIDE SEQUENCE [LARGE SCALE GENOMIC DNA]</scope>
    <source>
        <strain evidence="3">T54</strain>
    </source>
</reference>
<dbReference type="RefSeq" id="WP_070251898.1">
    <property type="nucleotide sequence ID" value="NZ_LROM01000151.1"/>
</dbReference>
<accession>A0A1E7W797</accession>
<keyword evidence="3" id="KW-1185">Reference proteome</keyword>
<evidence type="ECO:0000313" key="3">
    <source>
        <dbReference type="Proteomes" id="UP000175989"/>
    </source>
</evidence>
<evidence type="ECO:0000256" key="1">
    <source>
        <dbReference type="SAM" id="Phobius"/>
    </source>
</evidence>
<dbReference type="AlphaFoldDB" id="A0A1E7W797"/>
<comment type="caution">
    <text evidence="2">The sequence shown here is derived from an EMBL/GenBank/DDBJ whole genome shotgun (WGS) entry which is preliminary data.</text>
</comment>
<gene>
    <name evidence="2" type="ORF">DUPY_50260</name>
</gene>
<keyword evidence="1" id="KW-0812">Transmembrane</keyword>
<sequence length="354" mass="39825">MTVDSQLLRSVALASYGTGFLRGESPLEDWLRHGVFCQARFQFRSPDQNALLADDFTLWLGSLARSGATRLSLHRSDEFELAPLPMSCESDFTVVVHFAERYQIWVVGSEMAAWPDSYEFPSGKYYAGDVDSYWLVAERPGPLEIPATKWAETAAAIAADLEIDVPSTDERVSASAFFPDMSTKPEWARLPLFLSLPRTALAHRIVATLDWEQARYDNDTNLKNEGNPYLSLDDEGYRKLCLWAGRLDRWLVDVLLRAANDVDGAGPFKQIRMPEELVYRAEEHTVTQASQESTIPQAGRRARGKWSTRLSYVLAFAALSVFVVAIAHIIGAFPWLSIFLSLPLLLYLIERRGL</sequence>
<protein>
    <submittedName>
        <fullName evidence="2">Uncharacterized protein</fullName>
    </submittedName>
</protein>
<evidence type="ECO:0000313" key="2">
    <source>
        <dbReference type="EMBL" id="OEZ91839.1"/>
    </source>
</evidence>
<dbReference type="EMBL" id="LROM01000151">
    <property type="protein sequence ID" value="OEZ91839.1"/>
    <property type="molecule type" value="Genomic_DNA"/>
</dbReference>
<keyword evidence="1" id="KW-0472">Membrane</keyword>
<feature type="transmembrane region" description="Helical" evidence="1">
    <location>
        <begin position="310"/>
        <end position="327"/>
    </location>
</feature>
<proteinExistence type="predicted"/>